<sequence length="211" mass="23962">MDGLKKRDLAQTSTGIGHIYRLPLPCNIDSQRGAPLPPLLCHTRLITPSRHFSSSVSMEHDRKPLTGPLTQPLYPKASPHWAVNFVDELGDKLRDCHATRMLSQPVSEMQDRYRGLSAPQRQVARHYSMPLALYRQFETDKIPFLNEPYISTAHTDYRRFSRSELFPPGCLYDGDYSKMPAPKAPPRPSCQPFLHRPLLHVPYGACQTVGE</sequence>
<name>A0AAD7WMI2_9TELE</name>
<accession>A0AAD7WMI2</accession>
<protein>
    <submittedName>
        <fullName evidence="1">Uncharacterized protein</fullName>
    </submittedName>
</protein>
<comment type="caution">
    <text evidence="1">The sequence shown here is derived from an EMBL/GenBank/DDBJ whole genome shotgun (WGS) entry which is preliminary data.</text>
</comment>
<organism evidence="1 2">
    <name type="scientific">Aldrovandia affinis</name>
    <dbReference type="NCBI Taxonomy" id="143900"/>
    <lineage>
        <taxon>Eukaryota</taxon>
        <taxon>Metazoa</taxon>
        <taxon>Chordata</taxon>
        <taxon>Craniata</taxon>
        <taxon>Vertebrata</taxon>
        <taxon>Euteleostomi</taxon>
        <taxon>Actinopterygii</taxon>
        <taxon>Neopterygii</taxon>
        <taxon>Teleostei</taxon>
        <taxon>Notacanthiformes</taxon>
        <taxon>Halosauridae</taxon>
        <taxon>Aldrovandia</taxon>
    </lineage>
</organism>
<dbReference type="AlphaFoldDB" id="A0AAD7WMI2"/>
<evidence type="ECO:0000313" key="1">
    <source>
        <dbReference type="EMBL" id="KAJ8402536.1"/>
    </source>
</evidence>
<dbReference type="EMBL" id="JAINUG010000063">
    <property type="protein sequence ID" value="KAJ8402536.1"/>
    <property type="molecule type" value="Genomic_DNA"/>
</dbReference>
<dbReference type="Proteomes" id="UP001221898">
    <property type="component" value="Unassembled WGS sequence"/>
</dbReference>
<keyword evidence="2" id="KW-1185">Reference proteome</keyword>
<gene>
    <name evidence="1" type="ORF">AAFF_G00366190</name>
</gene>
<dbReference type="InterPro" id="IPR053347">
    <property type="entry name" value="Axonemal_MT_stabilizer"/>
</dbReference>
<dbReference type="PANTHER" id="PTHR37404:SF1">
    <property type="entry name" value="HCG1796489"/>
    <property type="match status" value="1"/>
</dbReference>
<proteinExistence type="predicted"/>
<dbReference type="PANTHER" id="PTHR37404">
    <property type="entry name" value="HCG1796489"/>
    <property type="match status" value="1"/>
</dbReference>
<evidence type="ECO:0000313" key="2">
    <source>
        <dbReference type="Proteomes" id="UP001221898"/>
    </source>
</evidence>
<reference evidence="1" key="1">
    <citation type="journal article" date="2023" name="Science">
        <title>Genome structures resolve the early diversification of teleost fishes.</title>
        <authorList>
            <person name="Parey E."/>
            <person name="Louis A."/>
            <person name="Montfort J."/>
            <person name="Bouchez O."/>
            <person name="Roques C."/>
            <person name="Iampietro C."/>
            <person name="Lluch J."/>
            <person name="Castinel A."/>
            <person name="Donnadieu C."/>
            <person name="Desvignes T."/>
            <person name="Floi Bucao C."/>
            <person name="Jouanno E."/>
            <person name="Wen M."/>
            <person name="Mejri S."/>
            <person name="Dirks R."/>
            <person name="Jansen H."/>
            <person name="Henkel C."/>
            <person name="Chen W.J."/>
            <person name="Zahm M."/>
            <person name="Cabau C."/>
            <person name="Klopp C."/>
            <person name="Thompson A.W."/>
            <person name="Robinson-Rechavi M."/>
            <person name="Braasch I."/>
            <person name="Lecointre G."/>
            <person name="Bobe J."/>
            <person name="Postlethwait J.H."/>
            <person name="Berthelot C."/>
            <person name="Roest Crollius H."/>
            <person name="Guiguen Y."/>
        </authorList>
    </citation>
    <scope>NUCLEOTIDE SEQUENCE</scope>
    <source>
        <strain evidence="1">NC1722</strain>
    </source>
</reference>